<protein>
    <submittedName>
        <fullName evidence="1">Sugar transferase</fullName>
    </submittedName>
</protein>
<dbReference type="EMBL" id="JAHHHN010000018">
    <property type="protein sequence ID" value="MBW4564066.1"/>
    <property type="molecule type" value="Genomic_DNA"/>
</dbReference>
<accession>A0A951Q3J6</accession>
<keyword evidence="1" id="KW-0808">Transferase</keyword>
<proteinExistence type="predicted"/>
<dbReference type="GO" id="GO:0016740">
    <property type="term" value="F:transferase activity"/>
    <property type="evidence" value="ECO:0007669"/>
    <property type="project" value="UniProtKB-KW"/>
</dbReference>
<dbReference type="Proteomes" id="UP000715781">
    <property type="component" value="Unassembled WGS sequence"/>
</dbReference>
<dbReference type="Gene3D" id="3.90.550.10">
    <property type="entry name" value="Spore Coat Polysaccharide Biosynthesis Protein SpsA, Chain A"/>
    <property type="match status" value="1"/>
</dbReference>
<organism evidence="1 2">
    <name type="scientific">Mojavia pulchra JT2-VF2</name>
    <dbReference type="NCBI Taxonomy" id="287848"/>
    <lineage>
        <taxon>Bacteria</taxon>
        <taxon>Bacillati</taxon>
        <taxon>Cyanobacteriota</taxon>
        <taxon>Cyanophyceae</taxon>
        <taxon>Nostocales</taxon>
        <taxon>Nostocaceae</taxon>
    </lineage>
</organism>
<dbReference type="AlphaFoldDB" id="A0A951Q3J6"/>
<gene>
    <name evidence="1" type="ORF">KME32_23585</name>
</gene>
<comment type="caution">
    <text evidence="1">The sequence shown here is derived from an EMBL/GenBank/DDBJ whole genome shotgun (WGS) entry which is preliminary data.</text>
</comment>
<evidence type="ECO:0000313" key="1">
    <source>
        <dbReference type="EMBL" id="MBW4564066.1"/>
    </source>
</evidence>
<dbReference type="InterPro" id="IPR029044">
    <property type="entry name" value="Nucleotide-diphossugar_trans"/>
</dbReference>
<dbReference type="SUPFAM" id="SSF53448">
    <property type="entry name" value="Nucleotide-diphospho-sugar transferases"/>
    <property type="match status" value="1"/>
</dbReference>
<evidence type="ECO:0000313" key="2">
    <source>
        <dbReference type="Proteomes" id="UP000715781"/>
    </source>
</evidence>
<reference evidence="1" key="2">
    <citation type="journal article" date="2022" name="Microbiol. Resour. Announc.">
        <title>Metagenome Sequencing to Explore Phylogenomics of Terrestrial Cyanobacteria.</title>
        <authorList>
            <person name="Ward R.D."/>
            <person name="Stajich J.E."/>
            <person name="Johansen J.R."/>
            <person name="Huntemann M."/>
            <person name="Clum A."/>
            <person name="Foster B."/>
            <person name="Foster B."/>
            <person name="Roux S."/>
            <person name="Palaniappan K."/>
            <person name="Varghese N."/>
            <person name="Mukherjee S."/>
            <person name="Reddy T.B.K."/>
            <person name="Daum C."/>
            <person name="Copeland A."/>
            <person name="Chen I.A."/>
            <person name="Ivanova N.N."/>
            <person name="Kyrpides N.C."/>
            <person name="Shapiro N."/>
            <person name="Eloe-Fadrosh E.A."/>
            <person name="Pietrasiak N."/>
        </authorList>
    </citation>
    <scope>NUCLEOTIDE SEQUENCE</scope>
    <source>
        <strain evidence="1">JT2-VF2</strain>
    </source>
</reference>
<sequence>MAKVQNTLQTINQNLQLPVDLDGISLPQELPPIVLIAFTRPDLLKQVLPAIAQQTLRPRQILAFVDGPRNANDKLLIEECINLLTEFSDTVPVKIINQPHNLGCDVNAISALTEALSHYPAVVYLEDDVVPNPYFYDRMCRMLEAYREIPQVFSVTAYANFPSEVRQLISDDFMVSKRVFALGWGTWADRWQDLDLSNYKQGYNPFGKFYDIPATIQTKYTIVNQFFIEKEKKQDWVITLTLAALYKGYVHITPMASFIHNIGFGHPQAKTYSAGGEPAWANAHSDSSACLKRLPPSLDLINILAAPLDGVELARHLESCGGIWLSPSDTWQLLRKYNGWQSRIAFLKLFFSRVRILVRRWLAGRPV</sequence>
<name>A0A951Q3J6_9NOST</name>
<reference evidence="1" key="1">
    <citation type="submission" date="2021-05" db="EMBL/GenBank/DDBJ databases">
        <authorList>
            <person name="Pietrasiak N."/>
            <person name="Ward R."/>
            <person name="Stajich J.E."/>
            <person name="Kurbessoian T."/>
        </authorList>
    </citation>
    <scope>NUCLEOTIDE SEQUENCE</scope>
    <source>
        <strain evidence="1">JT2-VF2</strain>
    </source>
</reference>